<dbReference type="VEuPathDB" id="PiroplasmaDB:BOVATA_004790"/>
<dbReference type="GeneID" id="39872756"/>
<protein>
    <submittedName>
        <fullName evidence="2">Ribosomal RNA-processing 7, putative</fullName>
    </submittedName>
</protein>
<proteinExistence type="predicted"/>
<dbReference type="InterPro" id="IPR024326">
    <property type="entry name" value="RRP7_C"/>
</dbReference>
<name>A0A2H6K7L6_9APIC</name>
<dbReference type="Proteomes" id="UP000236319">
    <property type="component" value="Unassembled WGS sequence"/>
</dbReference>
<evidence type="ECO:0000313" key="3">
    <source>
        <dbReference type="Proteomes" id="UP000236319"/>
    </source>
</evidence>
<dbReference type="OrthoDB" id="360263at2759"/>
<comment type="caution">
    <text evidence="2">The sequence shown here is derived from an EMBL/GenBank/DDBJ whole genome shotgun (WGS) entry which is preliminary data.</text>
</comment>
<feature type="domain" description="Ribosomal RNA-processing protein 7 C-terminal" evidence="1">
    <location>
        <begin position="145"/>
        <end position="220"/>
    </location>
</feature>
<dbReference type="RefSeq" id="XP_028865229.1">
    <property type="nucleotide sequence ID" value="XM_029009396.1"/>
</dbReference>
<dbReference type="EMBL" id="BDSA01000001">
    <property type="protein sequence ID" value="GBE58986.1"/>
    <property type="molecule type" value="Genomic_DNA"/>
</dbReference>
<sequence length="237" mass="26674">MAAEPKGVLLFQLAQGLPFYSQVTCSRHARDDSSDKFGDVPEGKTLFLRSLDPLLHRENISRGLERFGNVEVRVLPKASQSDPGRSECSSMFHAIIDDDKTANKLLADSRRLYGSIIHAKSHKSREDSTFLSVALQRRRGQYRGMDILQKNADERLVTYDVEEYVSGRLEREVTVDDEGFTLVTQGPEAVKAGAYRRPSKRSKKISTTTVEFYRYPNKEKMIYVSAGGITESTDNTS</sequence>
<evidence type="ECO:0000259" key="1">
    <source>
        <dbReference type="Pfam" id="PF12923"/>
    </source>
</evidence>
<reference evidence="2 3" key="1">
    <citation type="journal article" date="2017" name="BMC Genomics">
        <title>Whole-genome assembly of Babesia ovata and comparative genomics between closely related pathogens.</title>
        <authorList>
            <person name="Yamagishi J."/>
            <person name="Asada M."/>
            <person name="Hakimi H."/>
            <person name="Tanaka T.Q."/>
            <person name="Sugimoto C."/>
            <person name="Kawazu S."/>
        </authorList>
    </citation>
    <scope>NUCLEOTIDE SEQUENCE [LARGE SCALE GENOMIC DNA]</scope>
    <source>
        <strain evidence="2 3">Miyake</strain>
    </source>
</reference>
<gene>
    <name evidence="2" type="ORF">BOVATA_004790</name>
</gene>
<keyword evidence="3" id="KW-1185">Reference proteome</keyword>
<organism evidence="2 3">
    <name type="scientific">Babesia ovata</name>
    <dbReference type="NCBI Taxonomy" id="189622"/>
    <lineage>
        <taxon>Eukaryota</taxon>
        <taxon>Sar</taxon>
        <taxon>Alveolata</taxon>
        <taxon>Apicomplexa</taxon>
        <taxon>Aconoidasida</taxon>
        <taxon>Piroplasmida</taxon>
        <taxon>Babesiidae</taxon>
        <taxon>Babesia</taxon>
    </lineage>
</organism>
<dbReference type="AlphaFoldDB" id="A0A2H6K7L6"/>
<accession>A0A2H6K7L6</accession>
<evidence type="ECO:0000313" key="2">
    <source>
        <dbReference type="EMBL" id="GBE58986.1"/>
    </source>
</evidence>
<dbReference type="Pfam" id="PF12923">
    <property type="entry name" value="RRP7"/>
    <property type="match status" value="1"/>
</dbReference>